<keyword evidence="1" id="KW-0732">Signal</keyword>
<evidence type="ECO:0000313" key="2">
    <source>
        <dbReference type="EMBL" id="TGY31913.1"/>
    </source>
</evidence>
<proteinExistence type="predicted"/>
<reference evidence="2 3" key="1">
    <citation type="submission" date="2019-04" db="EMBL/GenBank/DDBJ databases">
        <title>Microbes associate with the intestines of laboratory mice.</title>
        <authorList>
            <person name="Navarre W."/>
            <person name="Wong E."/>
            <person name="Huang K."/>
            <person name="Tropini C."/>
            <person name="Ng K."/>
            <person name="Yu B."/>
        </authorList>
    </citation>
    <scope>NUCLEOTIDE SEQUENCE [LARGE SCALE GENOMIC DNA]</scope>
    <source>
        <strain evidence="2 3">NM62_B4-13</strain>
    </source>
</reference>
<feature type="signal peptide" evidence="1">
    <location>
        <begin position="1"/>
        <end position="22"/>
    </location>
</feature>
<comment type="caution">
    <text evidence="2">The sequence shown here is derived from an EMBL/GenBank/DDBJ whole genome shotgun (WGS) entry which is preliminary data.</text>
</comment>
<dbReference type="Proteomes" id="UP000306631">
    <property type="component" value="Unassembled WGS sequence"/>
</dbReference>
<gene>
    <name evidence="2" type="ORF">E5352_17635</name>
</gene>
<sequence length="127" mass="12812">MRSVLMMFLLWVLAGCSSAPHATGSGVPAASVETAATTAQRAECEAAGGDARPLGRLQHVHCVVPYADAGKACGGKADCNGQCLAPEGAGLVAGATARGVCQRDISQNFGCHQRIDNGVAQGTICVD</sequence>
<evidence type="ECO:0000256" key="1">
    <source>
        <dbReference type="SAM" id="SignalP"/>
    </source>
</evidence>
<dbReference type="EMBL" id="SRYW01000021">
    <property type="protein sequence ID" value="TGY31913.1"/>
    <property type="molecule type" value="Genomic_DNA"/>
</dbReference>
<dbReference type="AlphaFoldDB" id="A0A4S2CV86"/>
<feature type="chain" id="PRO_5020480988" description="Secreted protein" evidence="1">
    <location>
        <begin position="23"/>
        <end position="127"/>
    </location>
</feature>
<evidence type="ECO:0008006" key="4">
    <source>
        <dbReference type="Google" id="ProtNLM"/>
    </source>
</evidence>
<organism evidence="2 3">
    <name type="scientific">Stenotrophomonas maltophilia</name>
    <name type="common">Pseudomonas maltophilia</name>
    <name type="synonym">Xanthomonas maltophilia</name>
    <dbReference type="NCBI Taxonomy" id="40324"/>
    <lineage>
        <taxon>Bacteria</taxon>
        <taxon>Pseudomonadati</taxon>
        <taxon>Pseudomonadota</taxon>
        <taxon>Gammaproteobacteria</taxon>
        <taxon>Lysobacterales</taxon>
        <taxon>Lysobacteraceae</taxon>
        <taxon>Stenotrophomonas</taxon>
        <taxon>Stenotrophomonas maltophilia group</taxon>
    </lineage>
</organism>
<dbReference type="OrthoDB" id="8592692at2"/>
<dbReference type="PROSITE" id="PS51257">
    <property type="entry name" value="PROKAR_LIPOPROTEIN"/>
    <property type="match status" value="1"/>
</dbReference>
<accession>A0A4S2CV86</accession>
<name>A0A4S2CV86_STEMA</name>
<protein>
    <recommendedName>
        <fullName evidence="4">Secreted protein</fullName>
    </recommendedName>
</protein>
<dbReference type="RefSeq" id="WP_136006830.1">
    <property type="nucleotide sequence ID" value="NZ_SRYW01000021.1"/>
</dbReference>
<evidence type="ECO:0000313" key="3">
    <source>
        <dbReference type="Proteomes" id="UP000306631"/>
    </source>
</evidence>